<evidence type="ECO:0000256" key="4">
    <source>
        <dbReference type="ARBA" id="ARBA00022825"/>
    </source>
</evidence>
<evidence type="ECO:0000259" key="7">
    <source>
        <dbReference type="PROSITE" id="PS50106"/>
    </source>
</evidence>
<evidence type="ECO:0000256" key="3">
    <source>
        <dbReference type="ARBA" id="ARBA00022801"/>
    </source>
</evidence>
<feature type="transmembrane region" description="Helical" evidence="6">
    <location>
        <begin position="7"/>
        <end position="27"/>
    </location>
</feature>
<dbReference type="RefSeq" id="WP_022600990.1">
    <property type="nucleotide sequence ID" value="NZ_KI440790.1"/>
</dbReference>
<name>A0A495VM25_9BACT</name>
<dbReference type="InterPro" id="IPR001478">
    <property type="entry name" value="PDZ"/>
</dbReference>
<dbReference type="InterPro" id="IPR036034">
    <property type="entry name" value="PDZ_sf"/>
</dbReference>
<dbReference type="EMBL" id="RBXN01000010">
    <property type="protein sequence ID" value="RKT49503.1"/>
    <property type="molecule type" value="Genomic_DNA"/>
</dbReference>
<dbReference type="GO" id="GO:0007165">
    <property type="term" value="P:signal transduction"/>
    <property type="evidence" value="ECO:0007669"/>
    <property type="project" value="TreeGrafter"/>
</dbReference>
<dbReference type="Pfam" id="PF13180">
    <property type="entry name" value="PDZ_2"/>
    <property type="match status" value="1"/>
</dbReference>
<sequence length="544" mass="60885">MKKKTAIWLPFIIAISIVLGICIGRFYHQASTIGSRIFAKQNKIETLLSIIQSQYVDTVNINKLVENAMPKIIGELDPHSAYIPAKDLLSVNEELEGSFSGIGIQFSILNDTITVVSVIPGGPSEKAGILPGDRIVTINDTVFVGKSVEPMDKVMKKLRGLKDSKVDLGIKRSSAKKLLNFTITRGDIPVNSVDVSFKINDKTGYLKISKFGRNTYNEFMNALAKLRKEGADRYIIDLRGNTGGYMDAAIKMVNEFLPKDQLIVYTEGKAFPRSEGNEAYSDGTGAFQNNQMVVLMDEWSASASEIFAGAIQDNDRGTIVGRRSFGKGLVQQQIPFSDGSAIRLTIARYYTPSGRSIQKEYKMGDIEDYNQDLMNRFLHGEFDTKDSIKLNDSLSYETRNGRIVYGGGGIMPDIFVPRDTIGITSYLNNVVNNGIIYQFALEYTNKHRKELSQFKDYGSLLQYLKRKPLLDEFVIYAASKGVKPRPVYINISRKIINNQLHAYIARNLLGDEAFYPILMLEDKTFLKAVDILDENKGFPEIPDK</sequence>
<gene>
    <name evidence="8" type="ORF">BC742_2514</name>
</gene>
<dbReference type="PANTHER" id="PTHR32060">
    <property type="entry name" value="TAIL-SPECIFIC PROTEASE"/>
    <property type="match status" value="1"/>
</dbReference>
<dbReference type="GeneID" id="92927886"/>
<dbReference type="AlphaFoldDB" id="A0A495VM25"/>
<reference evidence="8 9" key="1">
    <citation type="submission" date="2018-10" db="EMBL/GenBank/DDBJ databases">
        <title>Genomic Encyclopedia of Archaeal and Bacterial Type Strains, Phase II (KMG-II): from individual species to whole genera.</title>
        <authorList>
            <person name="Goeker M."/>
        </authorList>
    </citation>
    <scope>NUCLEOTIDE SEQUENCE [LARGE SCALE GENOMIC DNA]</scope>
    <source>
        <strain evidence="8 9">NSB1</strain>
    </source>
</reference>
<keyword evidence="9" id="KW-1185">Reference proteome</keyword>
<keyword evidence="6" id="KW-0812">Transmembrane</keyword>
<dbReference type="InterPro" id="IPR004447">
    <property type="entry name" value="Peptidase_S41A"/>
</dbReference>
<evidence type="ECO:0000256" key="1">
    <source>
        <dbReference type="ARBA" id="ARBA00009179"/>
    </source>
</evidence>
<keyword evidence="6" id="KW-0472">Membrane</keyword>
<dbReference type="SUPFAM" id="SSF50156">
    <property type="entry name" value="PDZ domain-like"/>
    <property type="match status" value="1"/>
</dbReference>
<dbReference type="Proteomes" id="UP000269493">
    <property type="component" value="Unassembled WGS sequence"/>
</dbReference>
<proteinExistence type="inferred from homology"/>
<evidence type="ECO:0000256" key="5">
    <source>
        <dbReference type="RuleBase" id="RU004404"/>
    </source>
</evidence>
<dbReference type="CDD" id="cd07560">
    <property type="entry name" value="Peptidase_S41_CPP"/>
    <property type="match status" value="1"/>
</dbReference>
<evidence type="ECO:0000313" key="8">
    <source>
        <dbReference type="EMBL" id="RKT49503.1"/>
    </source>
</evidence>
<comment type="caution">
    <text evidence="8">The sequence shown here is derived from an EMBL/GenBank/DDBJ whole genome shotgun (WGS) entry which is preliminary data.</text>
</comment>
<dbReference type="PROSITE" id="PS50106">
    <property type="entry name" value="PDZ"/>
    <property type="match status" value="1"/>
</dbReference>
<dbReference type="Pfam" id="PF03572">
    <property type="entry name" value="Peptidase_S41"/>
    <property type="match status" value="1"/>
</dbReference>
<evidence type="ECO:0000313" key="9">
    <source>
        <dbReference type="Proteomes" id="UP000269493"/>
    </source>
</evidence>
<dbReference type="GO" id="GO:0004175">
    <property type="term" value="F:endopeptidase activity"/>
    <property type="evidence" value="ECO:0007669"/>
    <property type="project" value="TreeGrafter"/>
</dbReference>
<dbReference type="SMART" id="SM00228">
    <property type="entry name" value="PDZ"/>
    <property type="match status" value="1"/>
</dbReference>
<dbReference type="SUPFAM" id="SSF52096">
    <property type="entry name" value="ClpP/crotonase"/>
    <property type="match status" value="1"/>
</dbReference>
<keyword evidence="4 5" id="KW-0720">Serine protease</keyword>
<dbReference type="Gene3D" id="3.30.750.44">
    <property type="match status" value="1"/>
</dbReference>
<keyword evidence="6" id="KW-1133">Transmembrane helix</keyword>
<dbReference type="OrthoDB" id="9812068at2"/>
<dbReference type="PANTHER" id="PTHR32060:SF30">
    <property type="entry name" value="CARBOXY-TERMINAL PROCESSING PROTEASE CTPA"/>
    <property type="match status" value="1"/>
</dbReference>
<dbReference type="CDD" id="cd06782">
    <property type="entry name" value="cpPDZ_CPP-like"/>
    <property type="match status" value="1"/>
</dbReference>
<accession>A0A495VM25</accession>
<dbReference type="InterPro" id="IPR029045">
    <property type="entry name" value="ClpP/crotonase-like_dom_sf"/>
</dbReference>
<dbReference type="NCBIfam" id="TIGR00225">
    <property type="entry name" value="prc"/>
    <property type="match status" value="1"/>
</dbReference>
<dbReference type="GO" id="GO:0030288">
    <property type="term" value="C:outer membrane-bounded periplasmic space"/>
    <property type="evidence" value="ECO:0007669"/>
    <property type="project" value="TreeGrafter"/>
</dbReference>
<protein>
    <submittedName>
        <fullName evidence="8">Carboxyl-terminal processing protease</fullName>
    </submittedName>
</protein>
<dbReference type="Gene3D" id="2.30.42.10">
    <property type="match status" value="1"/>
</dbReference>
<dbReference type="InterPro" id="IPR005151">
    <property type="entry name" value="Tail-specific_protease"/>
</dbReference>
<organism evidence="8 9">
    <name type="scientific">Coprobacter fastidiosus NSB1 = JCM 33896</name>
    <dbReference type="NCBI Taxonomy" id="1349822"/>
    <lineage>
        <taxon>Bacteria</taxon>
        <taxon>Pseudomonadati</taxon>
        <taxon>Bacteroidota</taxon>
        <taxon>Bacteroidia</taxon>
        <taxon>Bacteroidales</taxon>
        <taxon>Barnesiellaceae</taxon>
        <taxon>Coprobacter</taxon>
    </lineage>
</organism>
<keyword evidence="3 5" id="KW-0378">Hydrolase</keyword>
<dbReference type="GO" id="GO:0006508">
    <property type="term" value="P:proteolysis"/>
    <property type="evidence" value="ECO:0007669"/>
    <property type="project" value="UniProtKB-KW"/>
</dbReference>
<dbReference type="SMART" id="SM00245">
    <property type="entry name" value="TSPc"/>
    <property type="match status" value="1"/>
</dbReference>
<keyword evidence="2 5" id="KW-0645">Protease</keyword>
<dbReference type="Gene3D" id="3.90.226.10">
    <property type="entry name" value="2-enoyl-CoA Hydratase, Chain A, domain 1"/>
    <property type="match status" value="1"/>
</dbReference>
<evidence type="ECO:0000256" key="2">
    <source>
        <dbReference type="ARBA" id="ARBA00022670"/>
    </source>
</evidence>
<comment type="similarity">
    <text evidence="1 5">Belongs to the peptidase S41A family.</text>
</comment>
<evidence type="ECO:0000256" key="6">
    <source>
        <dbReference type="SAM" id="Phobius"/>
    </source>
</evidence>
<feature type="domain" description="PDZ" evidence="7">
    <location>
        <begin position="88"/>
        <end position="157"/>
    </location>
</feature>
<dbReference type="GO" id="GO:0008236">
    <property type="term" value="F:serine-type peptidase activity"/>
    <property type="evidence" value="ECO:0007669"/>
    <property type="project" value="UniProtKB-KW"/>
</dbReference>